<sequence>MIENDDVDGPYTMDSGLLGQAVQYHGPELVRCLQIEQQQVPVSLTDHLNKYRQRQPNTSRLRRDISQRIHSFVAKKADYLFNSVEDASGHPASSSDDVTTALESGLVLTLLCLDNDKARDIDEMKITAFCPAKELPRVPYQSPLEGFAVKDKVRGVVVNVNSESERIIVSLNERALSEEQETVKLVWSPFYTLYNITIGSVNTRDVNEYPVNRVLDRTSERKLHIRGLTFDELLHSIVGFNNQGNVSFLLDTLKLDETSSYMRGLHKKQVPEKEMSEGLRKQQSQKWAHQWYANNESYNKAMEDFEEALRINPTHQNAKKYMYETLLAVARVKEDLEAYEEAEMYVKKALDIEPQSVEAREALRFLLYKKERHHSSDRYRKPSRHDEHQDSDEDMFMGRTTATLKKLINEDKSRSGKKRRDRSPQGSKSRRSRSRSPRSEGHRDLFGSNKYDSIPGLDLGQEASDRRNNSPPRQRYRSKSPDESPSRMYNVDHQSSFMSKGSDFFKDLKDYSDRKGTHEGEYRDNRDYSRDRDREFSREREYGRDQDRRSLEGSRERSLDRNADKQNQGRNPDREIRRKDKYAEGSRGLQRNPERGSLERSQDWRNIGIPDSHKERQDKNDIDFLYGDIGESQRDRQEKGNPSFTENLMNIRPKSDRSLQIKDRNENRPASPTRRSVSPRDRKGGQKTREGMYSKEEKRENEFTSSDKGNTDSESPVKKKKSKKMKNKDSKGEKRKRKNKGSVSPSDKRYPKEDGEDRKKDDWESQGSYSKDRKKEFKDKDSFEADVKPKLDKKYKKRREYSTDKEVEKKKQVKGGSLEEVVKSRWDSPSDEKYYKSLNSERKSRFDADDKPRDKLQKPKQETASKFSNTFKETMDKKDFSKVKEEPVGPPTSNPYKSSSRERDNSYPKAETKKFALPSKEELDREFEGIRIHIRNDKYNAVEEPKAPTSKLGVRPFDSVEEDPVSIVSALHTDQIYAPKPEPVFQEEMFEVKLKREDSPTYERPKSNYRQRRSSSSSSSSKSRSPSRDKDQRRKAVRHDKRSRSKESKSHSPGSRYSQSERKRSRSPHHVGDKNPIGKKLYEINRYNKNRFKADGKSVTIKPFIKLEIDSRGRGARGVGMRGGNSGMRGGIRGGAMGRGDSKFVEGRGKFIPRGRGVFRGRRQFQAGRRGRGGNFRGHSHYSKHRSRGRSDSRSRSRSRSKGRSRSRSRSRGRSRSRSRSRSGHRSRSRSRSKHRSRSPKNRPPKSKSPNKKRGSWSPPIGQGSGYYGPRAKDKPGKPVDGGIPGGNVPSSDNAPVTTEGKGSLEMMETFLEQLRQKKMQAAANNNF</sequence>
<dbReference type="InterPro" id="IPR011990">
    <property type="entry name" value="TPR-like_helical_dom_sf"/>
</dbReference>
<accession>K1S302</accession>
<feature type="compositionally biased region" description="Basic and acidic residues" evidence="1">
    <location>
        <begin position="800"/>
        <end position="810"/>
    </location>
</feature>
<evidence type="ECO:0000256" key="1">
    <source>
        <dbReference type="SAM" id="MobiDB-lite"/>
    </source>
</evidence>
<organism evidence="3">
    <name type="scientific">Magallana gigas</name>
    <name type="common">Pacific oyster</name>
    <name type="synonym">Crassostrea gigas</name>
    <dbReference type="NCBI Taxonomy" id="29159"/>
    <lineage>
        <taxon>Eukaryota</taxon>
        <taxon>Metazoa</taxon>
        <taxon>Spiralia</taxon>
        <taxon>Lophotrochozoa</taxon>
        <taxon>Mollusca</taxon>
        <taxon>Bivalvia</taxon>
        <taxon>Autobranchia</taxon>
        <taxon>Pteriomorphia</taxon>
        <taxon>Ostreida</taxon>
        <taxon>Ostreoidea</taxon>
        <taxon>Ostreidae</taxon>
        <taxon>Magallana</taxon>
    </lineage>
</organism>
<dbReference type="EMBL" id="JH816866">
    <property type="protein sequence ID" value="EKC41756.1"/>
    <property type="molecule type" value="Genomic_DNA"/>
</dbReference>
<gene>
    <name evidence="3" type="ORF">CGI_10028505</name>
</gene>
<feature type="compositionally biased region" description="Basic and acidic residues" evidence="1">
    <location>
        <begin position="374"/>
        <end position="388"/>
    </location>
</feature>
<feature type="region of interest" description="Disordered" evidence="1">
    <location>
        <begin position="1114"/>
        <end position="1306"/>
    </location>
</feature>
<feature type="compositionally biased region" description="Low complexity" evidence="1">
    <location>
        <begin position="1014"/>
        <end position="1024"/>
    </location>
</feature>
<dbReference type="HOGENOM" id="CLU_259293_0_0_1"/>
<feature type="compositionally biased region" description="Basic and acidic residues" evidence="1">
    <location>
        <begin position="611"/>
        <end position="622"/>
    </location>
</feature>
<dbReference type="InterPro" id="IPR039190">
    <property type="entry name" value="TTC14"/>
</dbReference>
<name>K1S302_MAGGI</name>
<dbReference type="InParanoid" id="K1S302"/>
<dbReference type="InterPro" id="IPR012340">
    <property type="entry name" value="NA-bd_OB-fold"/>
</dbReference>
<dbReference type="PANTHER" id="PTHR23184:SF9">
    <property type="entry name" value="TETRATRICOPEPTIDE REPEAT PROTEIN 14"/>
    <property type="match status" value="1"/>
</dbReference>
<dbReference type="InterPro" id="IPR019734">
    <property type="entry name" value="TPR_rpt"/>
</dbReference>
<proteinExistence type="predicted"/>
<feature type="compositionally biased region" description="Basic and acidic residues" evidence="1">
    <location>
        <begin position="678"/>
        <end position="702"/>
    </location>
</feature>
<dbReference type="Gene3D" id="1.25.40.10">
    <property type="entry name" value="Tetratricopeptide repeat domain"/>
    <property type="match status" value="1"/>
</dbReference>
<feature type="compositionally biased region" description="Basic residues" evidence="1">
    <location>
        <begin position="1151"/>
        <end position="1163"/>
    </location>
</feature>
<dbReference type="PROSITE" id="PS50005">
    <property type="entry name" value="TPR"/>
    <property type="match status" value="2"/>
</dbReference>
<feature type="compositionally biased region" description="Basic residues" evidence="1">
    <location>
        <begin position="1196"/>
        <end position="1255"/>
    </location>
</feature>
<dbReference type="Pfam" id="PF13181">
    <property type="entry name" value="TPR_8"/>
    <property type="match status" value="2"/>
</dbReference>
<dbReference type="SUPFAM" id="SSF50249">
    <property type="entry name" value="Nucleic acid-binding proteins"/>
    <property type="match status" value="1"/>
</dbReference>
<feature type="compositionally biased region" description="Basic and acidic residues" evidence="1">
    <location>
        <begin position="990"/>
        <end position="1006"/>
    </location>
</feature>
<feature type="compositionally biased region" description="Basic residues" evidence="1">
    <location>
        <begin position="1035"/>
        <end position="1044"/>
    </location>
</feature>
<dbReference type="InterPro" id="IPR003029">
    <property type="entry name" value="S1_domain"/>
</dbReference>
<evidence type="ECO:0000313" key="3">
    <source>
        <dbReference type="EMBL" id="EKC41756.1"/>
    </source>
</evidence>
<reference evidence="3" key="1">
    <citation type="journal article" date="2012" name="Nature">
        <title>The oyster genome reveals stress adaptation and complexity of shell formation.</title>
        <authorList>
            <person name="Zhang G."/>
            <person name="Fang X."/>
            <person name="Guo X."/>
            <person name="Li L."/>
            <person name="Luo R."/>
            <person name="Xu F."/>
            <person name="Yang P."/>
            <person name="Zhang L."/>
            <person name="Wang X."/>
            <person name="Qi H."/>
            <person name="Xiong Z."/>
            <person name="Que H."/>
            <person name="Xie Y."/>
            <person name="Holland P.W."/>
            <person name="Paps J."/>
            <person name="Zhu Y."/>
            <person name="Wu F."/>
            <person name="Chen Y."/>
            <person name="Wang J."/>
            <person name="Peng C."/>
            <person name="Meng J."/>
            <person name="Yang L."/>
            <person name="Liu J."/>
            <person name="Wen B."/>
            <person name="Zhang N."/>
            <person name="Huang Z."/>
            <person name="Zhu Q."/>
            <person name="Feng Y."/>
            <person name="Mount A."/>
            <person name="Hedgecock D."/>
            <person name="Xu Z."/>
            <person name="Liu Y."/>
            <person name="Domazet-Loso T."/>
            <person name="Du Y."/>
            <person name="Sun X."/>
            <person name="Zhang S."/>
            <person name="Liu B."/>
            <person name="Cheng P."/>
            <person name="Jiang X."/>
            <person name="Li J."/>
            <person name="Fan D."/>
            <person name="Wang W."/>
            <person name="Fu W."/>
            <person name="Wang T."/>
            <person name="Wang B."/>
            <person name="Zhang J."/>
            <person name="Peng Z."/>
            <person name="Li Y."/>
            <person name="Li N."/>
            <person name="Wang J."/>
            <person name="Chen M."/>
            <person name="He Y."/>
            <person name="Tan F."/>
            <person name="Song X."/>
            <person name="Zheng Q."/>
            <person name="Huang R."/>
            <person name="Yang H."/>
            <person name="Du X."/>
            <person name="Chen L."/>
            <person name="Yang M."/>
            <person name="Gaffney P.M."/>
            <person name="Wang S."/>
            <person name="Luo L."/>
            <person name="She Z."/>
            <person name="Ming Y."/>
            <person name="Huang W."/>
            <person name="Zhang S."/>
            <person name="Huang B."/>
            <person name="Zhang Y."/>
            <person name="Qu T."/>
            <person name="Ni P."/>
            <person name="Miao G."/>
            <person name="Wang J."/>
            <person name="Wang Q."/>
            <person name="Steinberg C.E."/>
            <person name="Wang H."/>
            <person name="Li N."/>
            <person name="Qian L."/>
            <person name="Zhang G."/>
            <person name="Li Y."/>
            <person name="Yang H."/>
            <person name="Liu X."/>
            <person name="Wang J."/>
            <person name="Yin Y."/>
            <person name="Wang J."/>
        </authorList>
    </citation>
    <scope>NUCLEOTIDE SEQUENCE [LARGE SCALE GENOMIC DNA]</scope>
    <source>
        <strain evidence="3">05x7-T-G4-1.051#20</strain>
    </source>
</reference>
<feature type="domain" description="S1 motif" evidence="2">
    <location>
        <begin position="121"/>
        <end position="171"/>
    </location>
</feature>
<feature type="compositionally biased region" description="Basic and acidic residues" evidence="1">
    <location>
        <begin position="899"/>
        <end position="922"/>
    </location>
</feature>
<feature type="compositionally biased region" description="Basic and acidic residues" evidence="1">
    <location>
        <begin position="1140"/>
        <end position="1149"/>
    </location>
</feature>
<feature type="compositionally biased region" description="Basic and acidic residues" evidence="1">
    <location>
        <begin position="653"/>
        <end position="667"/>
    </location>
</feature>
<feature type="compositionally biased region" description="Basic and acidic residues" evidence="1">
    <location>
        <begin position="746"/>
        <end position="763"/>
    </location>
</feature>
<feature type="region of interest" description="Disordered" evidence="1">
    <location>
        <begin position="989"/>
        <end position="1078"/>
    </location>
</feature>
<dbReference type="SUPFAM" id="SSF48452">
    <property type="entry name" value="TPR-like"/>
    <property type="match status" value="1"/>
</dbReference>
<feature type="compositionally biased region" description="Basic and acidic residues" evidence="1">
    <location>
        <begin position="770"/>
        <end position="792"/>
    </location>
</feature>
<feature type="compositionally biased region" description="Basic and acidic residues" evidence="1">
    <location>
        <begin position="571"/>
        <end position="584"/>
    </location>
</feature>
<feature type="region of interest" description="Disordered" evidence="1">
    <location>
        <begin position="941"/>
        <end position="961"/>
    </location>
</feature>
<dbReference type="Pfam" id="PF00575">
    <property type="entry name" value="S1"/>
    <property type="match status" value="1"/>
</dbReference>
<dbReference type="GO" id="GO:0003676">
    <property type="term" value="F:nucleic acid binding"/>
    <property type="evidence" value="ECO:0007669"/>
    <property type="project" value="InterPro"/>
</dbReference>
<feature type="compositionally biased region" description="Basic and acidic residues" evidence="1">
    <location>
        <begin position="503"/>
        <end position="564"/>
    </location>
</feature>
<feature type="compositionally biased region" description="Basic and acidic residues" evidence="1">
    <location>
        <begin position="873"/>
        <end position="887"/>
    </location>
</feature>
<feature type="compositionally biased region" description="Basic and acidic residues" evidence="1">
    <location>
        <begin position="592"/>
        <end position="603"/>
    </location>
</feature>
<dbReference type="PANTHER" id="PTHR23184">
    <property type="entry name" value="TETRATRICOPEPTIDE REPEAT PROTEIN 14"/>
    <property type="match status" value="1"/>
</dbReference>
<feature type="compositionally biased region" description="Gly residues" evidence="1">
    <location>
        <begin position="1116"/>
        <end position="1138"/>
    </location>
</feature>
<feature type="region of interest" description="Disordered" evidence="1">
    <location>
        <begin position="373"/>
        <end position="922"/>
    </location>
</feature>
<feature type="compositionally biased region" description="Basic and acidic residues" evidence="1">
    <location>
        <begin position="820"/>
        <end position="863"/>
    </location>
</feature>
<evidence type="ECO:0000259" key="2">
    <source>
        <dbReference type="Pfam" id="PF00575"/>
    </source>
</evidence>
<feature type="compositionally biased region" description="Basic residues" evidence="1">
    <location>
        <begin position="1178"/>
        <end position="1188"/>
    </location>
</feature>
<protein>
    <submittedName>
        <fullName evidence="3">Tetratricopeptide repeat protein 14</fullName>
    </submittedName>
</protein>